<gene>
    <name evidence="5" type="ORF">QOZ94_003767</name>
</gene>
<dbReference type="PANTHER" id="PTHR48081:SF6">
    <property type="entry name" value="PEPTIDASE S9 PROLYL OLIGOPEPTIDASE CATALYTIC DOMAIN-CONTAINING PROTEIN"/>
    <property type="match status" value="1"/>
</dbReference>
<dbReference type="Pfam" id="PF20434">
    <property type="entry name" value="BD-FAE"/>
    <property type="match status" value="1"/>
</dbReference>
<dbReference type="PANTHER" id="PTHR48081">
    <property type="entry name" value="AB HYDROLASE SUPERFAMILY PROTEIN C4A8.06C"/>
    <property type="match status" value="1"/>
</dbReference>
<dbReference type="InterPro" id="IPR029058">
    <property type="entry name" value="AB_hydrolase_fold"/>
</dbReference>
<evidence type="ECO:0000256" key="2">
    <source>
        <dbReference type="SAM" id="MobiDB-lite"/>
    </source>
</evidence>
<accession>A0ABU0LII5</accession>
<dbReference type="Proteomes" id="UP001241747">
    <property type="component" value="Unassembled WGS sequence"/>
</dbReference>
<evidence type="ECO:0000313" key="6">
    <source>
        <dbReference type="Proteomes" id="UP001241747"/>
    </source>
</evidence>
<feature type="domain" description="BD-FAE-like" evidence="4">
    <location>
        <begin position="81"/>
        <end position="266"/>
    </location>
</feature>
<feature type="region of interest" description="Disordered" evidence="2">
    <location>
        <begin position="37"/>
        <end position="57"/>
    </location>
</feature>
<dbReference type="EMBL" id="JAUSVY010000011">
    <property type="protein sequence ID" value="MDQ0506952.1"/>
    <property type="molecule type" value="Genomic_DNA"/>
</dbReference>
<feature type="signal peptide" evidence="3">
    <location>
        <begin position="1"/>
        <end position="23"/>
    </location>
</feature>
<keyword evidence="1" id="KW-0378">Hydrolase</keyword>
<name>A0ABU0LII5_XANAG</name>
<evidence type="ECO:0000256" key="1">
    <source>
        <dbReference type="ARBA" id="ARBA00022801"/>
    </source>
</evidence>
<evidence type="ECO:0000313" key="5">
    <source>
        <dbReference type="EMBL" id="MDQ0506952.1"/>
    </source>
</evidence>
<dbReference type="InterPro" id="IPR050300">
    <property type="entry name" value="GDXG_lipolytic_enzyme"/>
</dbReference>
<dbReference type="InterPro" id="IPR049492">
    <property type="entry name" value="BD-FAE-like_dom"/>
</dbReference>
<dbReference type="RefSeq" id="WP_237346561.1">
    <property type="nucleotide sequence ID" value="NZ_JABWGX010000020.1"/>
</dbReference>
<protein>
    <submittedName>
        <fullName evidence="5">Acetyl esterase/lipase</fullName>
    </submittedName>
</protein>
<reference evidence="5 6" key="1">
    <citation type="submission" date="2023-07" db="EMBL/GenBank/DDBJ databases">
        <title>Genomic Encyclopedia of Type Strains, Phase IV (KMG-IV): sequencing the most valuable type-strain genomes for metagenomic binning, comparative biology and taxonomic classification.</title>
        <authorList>
            <person name="Goeker M."/>
        </authorList>
    </citation>
    <scope>NUCLEOTIDE SEQUENCE [LARGE SCALE GENOMIC DNA]</scope>
    <source>
        <strain evidence="5 6">DSM 3770</strain>
    </source>
</reference>
<keyword evidence="3" id="KW-0732">Signal</keyword>
<comment type="caution">
    <text evidence="5">The sequence shown here is derived from an EMBL/GenBank/DDBJ whole genome shotgun (WGS) entry which is preliminary data.</text>
</comment>
<feature type="chain" id="PRO_5045212265" evidence="3">
    <location>
        <begin position="24"/>
        <end position="314"/>
    </location>
</feature>
<organism evidence="5 6">
    <name type="scientific">Xanthobacter agilis</name>
    <dbReference type="NCBI Taxonomy" id="47492"/>
    <lineage>
        <taxon>Bacteria</taxon>
        <taxon>Pseudomonadati</taxon>
        <taxon>Pseudomonadota</taxon>
        <taxon>Alphaproteobacteria</taxon>
        <taxon>Hyphomicrobiales</taxon>
        <taxon>Xanthobacteraceae</taxon>
        <taxon>Xanthobacter</taxon>
    </lineage>
</organism>
<sequence>MIDRRAFLAVAAALAVGAQRATAQPVAGDPAPVETIPLWPGTPPGGGGPSGPAAVSPGGAMSHVAIPAIEIHRPAQPGDAAVLIAAGGGYRQIQMDKEARPAARWLAARGITAFILMYRLPSEGWRERPLAPLQDAQRALRLMRAAPPPRGVAATRIGVLGFSAGGHLLGLAATRADFRSYAPVDAIDRQSARPDAAALIYPVITLEPPYDQTSTRRQLIGSHPSPRQSAEWSVQTHVRAGCPPMFLVQAEDDSIANPQNTVILAQACRRAGVPVELHQLARGGHGFGMGKPGTVSAEWPRWYENWLRAQRTPA</sequence>
<proteinExistence type="predicted"/>
<evidence type="ECO:0000256" key="3">
    <source>
        <dbReference type="SAM" id="SignalP"/>
    </source>
</evidence>
<keyword evidence="6" id="KW-1185">Reference proteome</keyword>
<dbReference type="Gene3D" id="3.40.50.1820">
    <property type="entry name" value="alpha/beta hydrolase"/>
    <property type="match status" value="1"/>
</dbReference>
<dbReference type="SUPFAM" id="SSF53474">
    <property type="entry name" value="alpha/beta-Hydrolases"/>
    <property type="match status" value="1"/>
</dbReference>
<evidence type="ECO:0000259" key="4">
    <source>
        <dbReference type="Pfam" id="PF20434"/>
    </source>
</evidence>